<keyword evidence="5 7" id="KW-0479">Metal-binding</keyword>
<evidence type="ECO:0000256" key="4">
    <source>
        <dbReference type="ARBA" id="ARBA00048807"/>
    </source>
</evidence>
<dbReference type="AlphaFoldDB" id="D6SUG9"/>
<accession>D6SUG9</accession>
<organism evidence="8 9">
    <name type="scientific">Desulfonatronospira thiodismutans ASO3-1</name>
    <dbReference type="NCBI Taxonomy" id="555779"/>
    <lineage>
        <taxon>Bacteria</taxon>
        <taxon>Pseudomonadati</taxon>
        <taxon>Thermodesulfobacteriota</taxon>
        <taxon>Desulfovibrionia</taxon>
        <taxon>Desulfovibrionales</taxon>
        <taxon>Desulfonatronovibrionaceae</taxon>
        <taxon>Desulfonatronospira</taxon>
    </lineage>
</organism>
<comment type="catalytic activity">
    <reaction evidence="4 5">
        <text>7,8-dihydroneopterin 3'-triphosphate + H2O = 6-carboxy-5,6,7,8-tetrahydropterin + triphosphate + acetaldehyde + 2 H(+)</text>
        <dbReference type="Rhea" id="RHEA:27966"/>
        <dbReference type="ChEBI" id="CHEBI:15343"/>
        <dbReference type="ChEBI" id="CHEBI:15377"/>
        <dbReference type="ChEBI" id="CHEBI:15378"/>
        <dbReference type="ChEBI" id="CHEBI:18036"/>
        <dbReference type="ChEBI" id="CHEBI:58462"/>
        <dbReference type="ChEBI" id="CHEBI:61032"/>
        <dbReference type="EC" id="4.1.2.50"/>
    </reaction>
</comment>
<comment type="cofactor">
    <cofactor evidence="5 7">
        <name>Zn(2+)</name>
        <dbReference type="ChEBI" id="CHEBI:29105"/>
    </cofactor>
    <text evidence="5 7">Binds 1 zinc ion per subunit.</text>
</comment>
<feature type="active site" description="Charge relay system" evidence="6">
    <location>
        <position position="72"/>
    </location>
</feature>
<feature type="binding site" evidence="7">
    <location>
        <position position="18"/>
    </location>
    <ligand>
        <name>Zn(2+)</name>
        <dbReference type="ChEBI" id="CHEBI:29105"/>
    </ligand>
</feature>
<evidence type="ECO:0000256" key="1">
    <source>
        <dbReference type="ARBA" id="ARBA00005061"/>
    </source>
</evidence>
<proteinExistence type="inferred from homology"/>
<dbReference type="Gene3D" id="3.30.479.10">
    <property type="entry name" value="6-pyruvoyl tetrahydropterin synthase/QueD"/>
    <property type="match status" value="1"/>
</dbReference>
<dbReference type="EC" id="4.-.-.-" evidence="5"/>
<evidence type="ECO:0000256" key="6">
    <source>
        <dbReference type="PIRSR" id="PIRSR006113-1"/>
    </source>
</evidence>
<dbReference type="RefSeq" id="WP_008871642.1">
    <property type="nucleotide sequence ID" value="NZ_ACJN02000004.1"/>
</dbReference>
<evidence type="ECO:0000313" key="8">
    <source>
        <dbReference type="EMBL" id="EFI32949.1"/>
    </source>
</evidence>
<evidence type="ECO:0000256" key="3">
    <source>
        <dbReference type="ARBA" id="ARBA00018141"/>
    </source>
</evidence>
<keyword evidence="5" id="KW-0671">Queuosine biosynthesis</keyword>
<keyword evidence="9" id="KW-1185">Reference proteome</keyword>
<feature type="active site" description="Proton acceptor" evidence="6">
    <location>
        <position position="27"/>
    </location>
</feature>
<comment type="caution">
    <text evidence="8">The sequence shown here is derived from an EMBL/GenBank/DDBJ whole genome shotgun (WGS) entry which is preliminary data.</text>
</comment>
<dbReference type="eggNOG" id="COG0720">
    <property type="taxonomic scope" value="Bacteria"/>
</dbReference>
<dbReference type="NCBIfam" id="TIGR03367">
    <property type="entry name" value="queuosine_QueD"/>
    <property type="match status" value="1"/>
</dbReference>
<dbReference type="SUPFAM" id="SSF55620">
    <property type="entry name" value="Tetrahydrobiopterin biosynthesis enzymes-like"/>
    <property type="match status" value="1"/>
</dbReference>
<feature type="binding site" evidence="7">
    <location>
        <position position="31"/>
    </location>
    <ligand>
        <name>Zn(2+)</name>
        <dbReference type="ChEBI" id="CHEBI:29105"/>
    </ligand>
</feature>
<dbReference type="PANTHER" id="PTHR12589:SF8">
    <property type="entry name" value="6-CARBOXY-5,6,7,8-TETRAHYDROPTERIN SYNTHASE"/>
    <property type="match status" value="1"/>
</dbReference>
<dbReference type="GO" id="GO:0046872">
    <property type="term" value="F:metal ion binding"/>
    <property type="evidence" value="ECO:0007669"/>
    <property type="project" value="UniProtKB-KW"/>
</dbReference>
<protein>
    <recommendedName>
        <fullName evidence="3 5">6-carboxy-5,6,7,8-tetrahydropterin synthase</fullName>
        <ecNumber evidence="5">4.-.-.-</ecNumber>
    </recommendedName>
</protein>
<dbReference type="PANTHER" id="PTHR12589">
    <property type="entry name" value="PYRUVOYL TETRAHYDROBIOPTERIN SYNTHASE"/>
    <property type="match status" value="1"/>
</dbReference>
<comment type="pathway">
    <text evidence="1 5">Purine metabolism; 7-cyano-7-deazaguanine biosynthesis.</text>
</comment>
<evidence type="ECO:0000256" key="7">
    <source>
        <dbReference type="PIRSR" id="PIRSR006113-2"/>
    </source>
</evidence>
<dbReference type="InterPro" id="IPR038418">
    <property type="entry name" value="6-PTP_synth/QueD_sf"/>
</dbReference>
<feature type="active site" description="Charge relay system" evidence="6">
    <location>
        <position position="117"/>
    </location>
</feature>
<dbReference type="Pfam" id="PF01242">
    <property type="entry name" value="PTPS"/>
    <property type="match status" value="1"/>
</dbReference>
<dbReference type="InterPro" id="IPR007115">
    <property type="entry name" value="6-PTP_synth/QueD"/>
</dbReference>
<dbReference type="UniPathway" id="UPA00391"/>
<dbReference type="PIRSF" id="PIRSF006113">
    <property type="entry name" value="PTP_synth"/>
    <property type="match status" value="1"/>
</dbReference>
<keyword evidence="5" id="KW-0456">Lyase</keyword>
<name>D6SUG9_9BACT</name>
<dbReference type="OrthoDB" id="9804698at2"/>
<evidence type="ECO:0000256" key="5">
    <source>
        <dbReference type="PIRNR" id="PIRNR006113"/>
    </source>
</evidence>
<gene>
    <name evidence="8" type="ORF">Dthio_PD0263</name>
</gene>
<dbReference type="GO" id="GO:0070497">
    <property type="term" value="F:6-carboxytetrahydropterin synthase activity"/>
    <property type="evidence" value="ECO:0007669"/>
    <property type="project" value="UniProtKB-EC"/>
</dbReference>
<keyword evidence="5 7" id="KW-0862">Zinc</keyword>
<comment type="similarity">
    <text evidence="2 5">Belongs to the PTPS family. QueD subfamily.</text>
</comment>
<reference evidence="8" key="1">
    <citation type="submission" date="2010-05" db="EMBL/GenBank/DDBJ databases">
        <title>The draft genome of Desulfonatronospira thiodismutans ASO3-1.</title>
        <authorList>
            <consortium name="US DOE Joint Genome Institute (JGI-PGF)"/>
            <person name="Lucas S."/>
            <person name="Copeland A."/>
            <person name="Lapidus A."/>
            <person name="Cheng J.-F."/>
            <person name="Bruce D."/>
            <person name="Goodwin L."/>
            <person name="Pitluck S."/>
            <person name="Chertkov O."/>
            <person name="Brettin T."/>
            <person name="Detter J.C."/>
            <person name="Han C."/>
            <person name="Land M.L."/>
            <person name="Hauser L."/>
            <person name="Kyrpides N."/>
            <person name="Mikhailova N."/>
            <person name="Muyzer G."/>
            <person name="Woyke T."/>
        </authorList>
    </citation>
    <scope>NUCLEOTIDE SEQUENCE [LARGE SCALE GENOMIC DNA]</scope>
    <source>
        <strain evidence="8">ASO3-1</strain>
    </source>
</reference>
<evidence type="ECO:0000256" key="2">
    <source>
        <dbReference type="ARBA" id="ARBA00008900"/>
    </source>
</evidence>
<sequence>MAAPRYCLRVSSDFSSSHQLRNYGGKCESLHGHNFQVQVQVCGKEVDPDTGMLMDFKELKNTLLAVLEELDHKHLNDLPHFKETNPSSENLACFVYQGLKKSLGNRGVYLDWVMVAEKDSSRAYYSES</sequence>
<dbReference type="EMBL" id="ACJN02000004">
    <property type="protein sequence ID" value="EFI32949.1"/>
    <property type="molecule type" value="Genomic_DNA"/>
</dbReference>
<evidence type="ECO:0000313" key="9">
    <source>
        <dbReference type="Proteomes" id="UP000005496"/>
    </source>
</evidence>
<dbReference type="Proteomes" id="UP000005496">
    <property type="component" value="Unassembled WGS sequence"/>
</dbReference>
<dbReference type="GO" id="GO:0008616">
    <property type="term" value="P:tRNA queuosine(34) biosynthetic process"/>
    <property type="evidence" value="ECO:0007669"/>
    <property type="project" value="UniProtKB-KW"/>
</dbReference>
<feature type="binding site" evidence="7">
    <location>
        <position position="33"/>
    </location>
    <ligand>
        <name>Zn(2+)</name>
        <dbReference type="ChEBI" id="CHEBI:29105"/>
    </ligand>
</feature>